<keyword evidence="7" id="KW-0333">Golgi apparatus</keyword>
<dbReference type="FunFam" id="3.90.550.10:FF:000016">
    <property type="entry name" value="LARGE xylosyl- and glucuronyltransferase 2"/>
    <property type="match status" value="1"/>
</dbReference>
<dbReference type="Pfam" id="PF01501">
    <property type="entry name" value="Glyco_transf_8"/>
    <property type="match status" value="1"/>
</dbReference>
<dbReference type="InterPro" id="IPR002495">
    <property type="entry name" value="Glyco_trans_8"/>
</dbReference>
<evidence type="ECO:0000256" key="7">
    <source>
        <dbReference type="ARBA" id="ARBA00023034"/>
    </source>
</evidence>
<dbReference type="GO" id="GO:0000139">
    <property type="term" value="C:Golgi membrane"/>
    <property type="evidence" value="ECO:0007669"/>
    <property type="project" value="UniProtKB-SubCell"/>
</dbReference>
<feature type="transmembrane region" description="Helical" evidence="10">
    <location>
        <begin position="12"/>
        <end position="33"/>
    </location>
</feature>
<dbReference type="InterPro" id="IPR029044">
    <property type="entry name" value="Nucleotide-diphossugar_trans"/>
</dbReference>
<evidence type="ECO:0000313" key="12">
    <source>
        <dbReference type="WBParaSite" id="TMUE_2000009282.1"/>
    </source>
</evidence>
<evidence type="ECO:0000313" key="11">
    <source>
        <dbReference type="Proteomes" id="UP000046395"/>
    </source>
</evidence>
<name>A0A5S6QQW4_TRIMR</name>
<dbReference type="PANTHER" id="PTHR12270:SF25">
    <property type="entry name" value="GLYCOSYLTRANSFERASE-LIKE PROTEIN LARGE"/>
    <property type="match status" value="1"/>
</dbReference>
<dbReference type="GO" id="GO:0042285">
    <property type="term" value="F:xylosyltransferase activity"/>
    <property type="evidence" value="ECO:0007669"/>
    <property type="project" value="TreeGrafter"/>
</dbReference>
<evidence type="ECO:0000256" key="6">
    <source>
        <dbReference type="ARBA" id="ARBA00022989"/>
    </source>
</evidence>
<dbReference type="STRING" id="70415.A0A5S6QQW4"/>
<dbReference type="WBParaSite" id="TMUE_2000009282.1">
    <property type="protein sequence ID" value="TMUE_2000009282.1"/>
    <property type="gene ID" value="WBGene00287198"/>
</dbReference>
<keyword evidence="8 10" id="KW-0472">Membrane</keyword>
<dbReference type="InterPro" id="IPR051292">
    <property type="entry name" value="Xyl/GlcA_transferase"/>
</dbReference>
<evidence type="ECO:0000256" key="10">
    <source>
        <dbReference type="SAM" id="Phobius"/>
    </source>
</evidence>
<evidence type="ECO:0000256" key="5">
    <source>
        <dbReference type="ARBA" id="ARBA00022968"/>
    </source>
</evidence>
<evidence type="ECO:0000256" key="2">
    <source>
        <dbReference type="ARBA" id="ARBA00022676"/>
    </source>
</evidence>
<comment type="subcellular location">
    <subcellularLocation>
        <location evidence="1">Golgi apparatus membrane</location>
        <topology evidence="1">Single-pass type II membrane protein</topology>
    </subcellularLocation>
</comment>
<evidence type="ECO:0000256" key="9">
    <source>
        <dbReference type="ARBA" id="ARBA00023180"/>
    </source>
</evidence>
<keyword evidence="2" id="KW-0328">Glycosyltransferase</keyword>
<dbReference type="Gene3D" id="3.90.550.10">
    <property type="entry name" value="Spore Coat Polysaccharide Biosynthesis Protein SpsA, Chain A"/>
    <property type="match status" value="2"/>
</dbReference>
<dbReference type="Pfam" id="PF13896">
    <property type="entry name" value="Glyco_transf_49"/>
    <property type="match status" value="2"/>
</dbReference>
<dbReference type="Proteomes" id="UP000046395">
    <property type="component" value="Unassembled WGS sequence"/>
</dbReference>
<dbReference type="FunFam" id="3.90.550.10:FF:000229">
    <property type="entry name" value="Glycosyltransferase-like protein LARGE"/>
    <property type="match status" value="1"/>
</dbReference>
<dbReference type="GO" id="GO:0015020">
    <property type="term" value="F:glucuronosyltransferase activity"/>
    <property type="evidence" value="ECO:0007669"/>
    <property type="project" value="TreeGrafter"/>
</dbReference>
<evidence type="ECO:0000256" key="3">
    <source>
        <dbReference type="ARBA" id="ARBA00022679"/>
    </source>
</evidence>
<evidence type="ECO:0000256" key="1">
    <source>
        <dbReference type="ARBA" id="ARBA00004323"/>
    </source>
</evidence>
<keyword evidence="5" id="KW-0735">Signal-anchor</keyword>
<reference evidence="12" key="1">
    <citation type="submission" date="2019-12" db="UniProtKB">
        <authorList>
            <consortium name="WormBaseParasite"/>
        </authorList>
    </citation>
    <scope>IDENTIFICATION</scope>
</reference>
<dbReference type="SUPFAM" id="SSF53448">
    <property type="entry name" value="Nucleotide-diphospho-sugar transferases"/>
    <property type="match status" value="2"/>
</dbReference>
<keyword evidence="4 10" id="KW-0812">Transmembrane</keyword>
<sequence>MPLWKSLRHVLLSQYFLLYLFLLAVVICIHRLYTLTSGNECGQSTSTMAIFNVHDFRSANLCEVIHIAVVSIGLDSRLRLLTLIKGILLHGSQPMHFHVITNSPHSVDVFETLFATWALPQVSFSVYDCNRTSILEKVAWMPNSHYSGVFGLIKLILIDILPQNIDKVLVLDSDVLVLSDLADLWSVFKRFNSTQMLGLAENLSNWYLGPSIPTQGRWPALERGFNTGVILMKLAHLRLLGWVSLFKSIVINHLTFLSALQLADQDVLNAVIKSHPKIRYTLPCTYNFQIHDDVRADLCNVSHTEVKIVHWNSYGKQQTEPSADGYFEKMYDMYSELDGNALRYRSLRCSVDQPTELFATADKERGDHWMFCSEFRSAMLVKHRVHMFCMDFDYEPVAYDVTLVTQLSFDRISVLKLLLQYWSGPMAVSIYLTDAEFHHLEDHLGKLQLVGRRNVAVHAVYKEGPFYPINKLRNIALRSVRTPYVFLCDVDFVPMMGAYEVLKKGIQDWGNMERLALIVPAFELNSLHGKFPINKTKLQELYLEGEIAIFGKDKWNKGHVATDYDRWMTAVRPYKVSWSTDFEPYFVVSRNVSAYDERFVGFGWNKVSHVMQLEAEGYEFYVLPNVFAIHYPHAPSFENSRFQTSASYRRCLGLLKGEFMKDLAKQRLREKVYRILVKVSGSFSFRRTSGCFV</sequence>
<dbReference type="AlphaFoldDB" id="A0A5S6QQW4"/>
<keyword evidence="6 10" id="KW-1133">Transmembrane helix</keyword>
<evidence type="ECO:0000256" key="4">
    <source>
        <dbReference type="ARBA" id="ARBA00022692"/>
    </source>
</evidence>
<keyword evidence="11" id="KW-1185">Reference proteome</keyword>
<accession>A0A5S6QQW4</accession>
<proteinExistence type="predicted"/>
<dbReference type="GO" id="GO:0035269">
    <property type="term" value="P:protein O-linked glycosylation via mannose"/>
    <property type="evidence" value="ECO:0007669"/>
    <property type="project" value="UniProtKB-ARBA"/>
</dbReference>
<keyword evidence="9" id="KW-0325">Glycoprotein</keyword>
<dbReference type="PANTHER" id="PTHR12270">
    <property type="entry name" value="GLYCOSYLTRANSFERASE-RELATED"/>
    <property type="match status" value="1"/>
</dbReference>
<keyword evidence="3" id="KW-0808">Transferase</keyword>
<organism evidence="11 12">
    <name type="scientific">Trichuris muris</name>
    <name type="common">Mouse whipworm</name>
    <dbReference type="NCBI Taxonomy" id="70415"/>
    <lineage>
        <taxon>Eukaryota</taxon>
        <taxon>Metazoa</taxon>
        <taxon>Ecdysozoa</taxon>
        <taxon>Nematoda</taxon>
        <taxon>Enoplea</taxon>
        <taxon>Dorylaimia</taxon>
        <taxon>Trichinellida</taxon>
        <taxon>Trichuridae</taxon>
        <taxon>Trichuris</taxon>
    </lineage>
</organism>
<protein>
    <submittedName>
        <fullName evidence="12">Glycosyltransferase-like protein LARGE2</fullName>
    </submittedName>
</protein>
<evidence type="ECO:0000256" key="8">
    <source>
        <dbReference type="ARBA" id="ARBA00023136"/>
    </source>
</evidence>